<dbReference type="KEGG" id="paqt:E8L99_20315"/>
<proteinExistence type="predicted"/>
<evidence type="ECO:0000256" key="1">
    <source>
        <dbReference type="SAM" id="Phobius"/>
    </source>
</evidence>
<dbReference type="RefSeq" id="WP_137101257.1">
    <property type="nucleotide sequence ID" value="NZ_CP039865.1"/>
</dbReference>
<sequence length="70" mass="7856">MLIARAVAIACLSVFAWLLWALTLLLLLYLFMAWRASDPTFKLVYLGIGALSTMVAGFVSRHVARRIERS</sequence>
<gene>
    <name evidence="2" type="ORF">E8L99_20315</name>
</gene>
<dbReference type="Proteomes" id="UP000298588">
    <property type="component" value="Chromosome"/>
</dbReference>
<feature type="transmembrane region" description="Helical" evidence="1">
    <location>
        <begin position="7"/>
        <end position="31"/>
    </location>
</feature>
<dbReference type="AlphaFoldDB" id="A0A4D7QR01"/>
<dbReference type="EMBL" id="CP039865">
    <property type="protein sequence ID" value="QCK87929.1"/>
    <property type="molecule type" value="Genomic_DNA"/>
</dbReference>
<evidence type="ECO:0000313" key="3">
    <source>
        <dbReference type="Proteomes" id="UP000298588"/>
    </source>
</evidence>
<reference evidence="2 3" key="1">
    <citation type="submission" date="2019-04" db="EMBL/GenBank/DDBJ databases">
        <title>Phreatobacter aquaticus sp. nov.</title>
        <authorList>
            <person name="Choi A."/>
            <person name="Baek K."/>
        </authorList>
    </citation>
    <scope>NUCLEOTIDE SEQUENCE [LARGE SCALE GENOMIC DNA]</scope>
    <source>
        <strain evidence="2 3">NMCR1094</strain>
    </source>
</reference>
<name>A0A4D7QR01_9HYPH</name>
<accession>A0A4D7QR01</accession>
<keyword evidence="3" id="KW-1185">Reference proteome</keyword>
<evidence type="ECO:0000313" key="2">
    <source>
        <dbReference type="EMBL" id="QCK87929.1"/>
    </source>
</evidence>
<organism evidence="2 3">
    <name type="scientific">Phreatobacter aquaticus</name>
    <dbReference type="NCBI Taxonomy" id="2570229"/>
    <lineage>
        <taxon>Bacteria</taxon>
        <taxon>Pseudomonadati</taxon>
        <taxon>Pseudomonadota</taxon>
        <taxon>Alphaproteobacteria</taxon>
        <taxon>Hyphomicrobiales</taxon>
        <taxon>Phreatobacteraceae</taxon>
        <taxon>Phreatobacter</taxon>
    </lineage>
</organism>
<keyword evidence="1" id="KW-1133">Transmembrane helix</keyword>
<keyword evidence="1" id="KW-0472">Membrane</keyword>
<keyword evidence="1" id="KW-0812">Transmembrane</keyword>
<protein>
    <submittedName>
        <fullName evidence="2">Uncharacterized protein</fullName>
    </submittedName>
</protein>
<feature type="transmembrane region" description="Helical" evidence="1">
    <location>
        <begin position="43"/>
        <end position="64"/>
    </location>
</feature>